<dbReference type="SMART" id="SM00906">
    <property type="entry name" value="Fungal_trans"/>
    <property type="match status" value="1"/>
</dbReference>
<evidence type="ECO:0000259" key="5">
    <source>
        <dbReference type="PROSITE" id="PS50048"/>
    </source>
</evidence>
<dbReference type="InterPro" id="IPR007219">
    <property type="entry name" value="XnlR_reg_dom"/>
</dbReference>
<dbReference type="SMART" id="SM00066">
    <property type="entry name" value="GAL4"/>
    <property type="match status" value="1"/>
</dbReference>
<evidence type="ECO:0000256" key="3">
    <source>
        <dbReference type="ARBA" id="ARBA00023242"/>
    </source>
</evidence>
<sequence length="745" mass="84158">MIEKSVSFPLYICVAIILYFFNFFIQYALAPITEQQGLQLAMAMRLLKSSGPTLPIAAPPVVKQKACISCRTRKVKCNKSSPCTNCTLWSLECVYPSPIRRCPRPRKRPIAYPPDTGGSANISPSLYERIQKVEELLKDLTSSINDHNGSLSETHELGGTGDAFTEGTEDARRLEALENAIGKLIIIRDRGKPLGFKPFDGRPITSATFINGFEPSFASSQSMNTSWAGGVFSFNDSTSETASLLPSTAQTQICWRAFLENVDQLAKVLHTPSAQSVLRKAVNNPTSLNNGQKALLFAIYFSSISSMPVKDVEDCFKMDKTTTLAMYRAATEQALTTADFLVADDLVTFQAFVLFLSFSRYAQDAKLVWALTGLARRLCIPINDASPFTKEMHKRLKWQLWYLDRRASDDHGTDACSPDPMKDWELPLNINDEDIDPTMTVAPSARKGWTEMSFCLIRFGIANTSRSLESDLSQSQKERMINECGFKIQRDHLRYCDNSQPIHWLAQHVSYVMISEMWIKLYNDEWLSNNTSSGIHVTRNQILLTAIDIVDTPRRLEAEPQAIRWKWLLTAYLQYHPLSFLLKELCHSRQSDTLERAWAATEDAFKRWTEDNKTSKNGKFLLEMLEKAKAVRAQISEWQPLEASLLSQEPFGSLDDMTLVMADATYQDVAQMTDLAPFFPSECQFGHSPMPEGMSDDMNSLGYMTHTPYLTPEQYNSFNWTSNGSHLELLDGNSEDIMLDSEYQF</sequence>
<feature type="domain" description="Zn(2)-C6 fungal-type" evidence="5">
    <location>
        <begin position="66"/>
        <end position="95"/>
    </location>
</feature>
<keyword evidence="2" id="KW-0479">Metal-binding</keyword>
<dbReference type="InterPro" id="IPR001138">
    <property type="entry name" value="Zn2Cys6_DnaBD"/>
</dbReference>
<proteinExistence type="predicted"/>
<dbReference type="Proteomes" id="UP000091956">
    <property type="component" value="Unassembled WGS sequence"/>
</dbReference>
<dbReference type="PANTHER" id="PTHR31001:SF85">
    <property type="entry name" value="ZN(II)2CYS6 TRANSCRIPTION FACTOR (EUROFUNG)"/>
    <property type="match status" value="1"/>
</dbReference>
<dbReference type="InterPro" id="IPR050613">
    <property type="entry name" value="Sec_Metabolite_Reg"/>
</dbReference>
<keyword evidence="4" id="KW-1133">Transmembrane helix</keyword>
<gene>
    <name evidence="6" type="ORF">VE01_10008</name>
</gene>
<evidence type="ECO:0000256" key="1">
    <source>
        <dbReference type="ARBA" id="ARBA00004123"/>
    </source>
</evidence>
<dbReference type="PROSITE" id="PS50048">
    <property type="entry name" value="ZN2_CY6_FUNGAL_2"/>
    <property type="match status" value="1"/>
</dbReference>
<keyword evidence="3" id="KW-0539">Nucleus</keyword>
<dbReference type="GO" id="GO:0006351">
    <property type="term" value="P:DNA-templated transcription"/>
    <property type="evidence" value="ECO:0007669"/>
    <property type="project" value="InterPro"/>
</dbReference>
<dbReference type="PANTHER" id="PTHR31001">
    <property type="entry name" value="UNCHARACTERIZED TRANSCRIPTIONAL REGULATORY PROTEIN"/>
    <property type="match status" value="1"/>
</dbReference>
<dbReference type="Pfam" id="PF00172">
    <property type="entry name" value="Zn_clus"/>
    <property type="match status" value="1"/>
</dbReference>
<dbReference type="EMBL" id="KV460271">
    <property type="protein sequence ID" value="OBT92195.2"/>
    <property type="molecule type" value="Genomic_DNA"/>
</dbReference>
<dbReference type="InterPro" id="IPR036864">
    <property type="entry name" value="Zn2-C6_fun-type_DNA-bd_sf"/>
</dbReference>
<dbReference type="PROSITE" id="PS00463">
    <property type="entry name" value="ZN2_CY6_FUNGAL_1"/>
    <property type="match status" value="1"/>
</dbReference>
<organism evidence="6 7">
    <name type="scientific">Pseudogymnoascus verrucosus</name>
    <dbReference type="NCBI Taxonomy" id="342668"/>
    <lineage>
        <taxon>Eukaryota</taxon>
        <taxon>Fungi</taxon>
        <taxon>Dikarya</taxon>
        <taxon>Ascomycota</taxon>
        <taxon>Pezizomycotina</taxon>
        <taxon>Leotiomycetes</taxon>
        <taxon>Thelebolales</taxon>
        <taxon>Thelebolaceae</taxon>
        <taxon>Pseudogymnoascus</taxon>
    </lineage>
</organism>
<accession>A0A1B8G8N9</accession>
<evidence type="ECO:0000313" key="6">
    <source>
        <dbReference type="EMBL" id="OBT92195.2"/>
    </source>
</evidence>
<dbReference type="GO" id="GO:0005634">
    <property type="term" value="C:nucleus"/>
    <property type="evidence" value="ECO:0007669"/>
    <property type="project" value="UniProtKB-SubCell"/>
</dbReference>
<dbReference type="STRING" id="342668.A0A1B8G8N9"/>
<evidence type="ECO:0000256" key="4">
    <source>
        <dbReference type="SAM" id="Phobius"/>
    </source>
</evidence>
<keyword evidence="7" id="KW-1185">Reference proteome</keyword>
<dbReference type="RefSeq" id="XP_018125928.2">
    <property type="nucleotide sequence ID" value="XM_018279415.2"/>
</dbReference>
<dbReference type="CDD" id="cd00067">
    <property type="entry name" value="GAL4"/>
    <property type="match status" value="1"/>
</dbReference>
<evidence type="ECO:0000256" key="2">
    <source>
        <dbReference type="ARBA" id="ARBA00022723"/>
    </source>
</evidence>
<keyword evidence="4" id="KW-0472">Membrane</keyword>
<reference evidence="6 7" key="1">
    <citation type="submission" date="2016-03" db="EMBL/GenBank/DDBJ databases">
        <title>Comparative genomics of Pseudogymnoascus destructans, the fungus causing white-nose syndrome of bats.</title>
        <authorList>
            <person name="Palmer J.M."/>
            <person name="Drees K.P."/>
            <person name="Foster J.T."/>
            <person name="Lindner D.L."/>
        </authorList>
    </citation>
    <scope>NUCLEOTIDE SEQUENCE [LARGE SCALE GENOMIC DNA]</scope>
    <source>
        <strain evidence="6 7">UAMH 10579</strain>
    </source>
</reference>
<evidence type="ECO:0000313" key="7">
    <source>
        <dbReference type="Proteomes" id="UP000091956"/>
    </source>
</evidence>
<name>A0A1B8G8N9_9PEZI</name>
<dbReference type="GO" id="GO:0000981">
    <property type="term" value="F:DNA-binding transcription factor activity, RNA polymerase II-specific"/>
    <property type="evidence" value="ECO:0007669"/>
    <property type="project" value="InterPro"/>
</dbReference>
<dbReference type="AlphaFoldDB" id="A0A1B8G8N9"/>
<dbReference type="CDD" id="cd12148">
    <property type="entry name" value="fungal_TF_MHR"/>
    <property type="match status" value="1"/>
</dbReference>
<dbReference type="GO" id="GO:0008270">
    <property type="term" value="F:zinc ion binding"/>
    <property type="evidence" value="ECO:0007669"/>
    <property type="project" value="InterPro"/>
</dbReference>
<reference evidence="7" key="2">
    <citation type="journal article" date="2018" name="Nat. Commun.">
        <title>Extreme sensitivity to ultraviolet light in the fungal pathogen causing white-nose syndrome of bats.</title>
        <authorList>
            <person name="Palmer J.M."/>
            <person name="Drees K.P."/>
            <person name="Foster J.T."/>
            <person name="Lindner D.L."/>
        </authorList>
    </citation>
    <scope>NUCLEOTIDE SEQUENCE [LARGE SCALE GENOMIC DNA]</scope>
    <source>
        <strain evidence="7">UAMH 10579</strain>
    </source>
</reference>
<keyword evidence="4" id="KW-0812">Transmembrane</keyword>
<feature type="transmembrane region" description="Helical" evidence="4">
    <location>
        <begin position="7"/>
        <end position="29"/>
    </location>
</feature>
<protein>
    <recommendedName>
        <fullName evidence="5">Zn(2)-C6 fungal-type domain-containing protein</fullName>
    </recommendedName>
</protein>
<dbReference type="GO" id="GO:0003677">
    <property type="term" value="F:DNA binding"/>
    <property type="evidence" value="ECO:0007669"/>
    <property type="project" value="InterPro"/>
</dbReference>
<dbReference type="GeneID" id="28843394"/>
<dbReference type="SUPFAM" id="SSF57701">
    <property type="entry name" value="Zn2/Cys6 DNA-binding domain"/>
    <property type="match status" value="1"/>
</dbReference>
<dbReference type="Pfam" id="PF04082">
    <property type="entry name" value="Fungal_trans"/>
    <property type="match status" value="1"/>
</dbReference>
<dbReference type="Gene3D" id="4.10.240.10">
    <property type="entry name" value="Zn(2)-C6 fungal-type DNA-binding domain"/>
    <property type="match status" value="1"/>
</dbReference>
<comment type="subcellular location">
    <subcellularLocation>
        <location evidence="1">Nucleus</location>
    </subcellularLocation>
</comment>